<keyword evidence="10" id="KW-0697">Rotamase</keyword>
<evidence type="ECO:0000256" key="10">
    <source>
        <dbReference type="PROSITE-ProRule" id="PRU00278"/>
    </source>
</evidence>
<feature type="transmembrane region" description="Helical" evidence="9">
    <location>
        <begin position="390"/>
        <end position="408"/>
    </location>
</feature>
<dbReference type="Pfam" id="PF22599">
    <property type="entry name" value="SecDF_P1_head"/>
    <property type="match status" value="1"/>
</dbReference>
<dbReference type="Pfam" id="PF13616">
    <property type="entry name" value="Rotamase_3"/>
    <property type="match status" value="1"/>
</dbReference>
<keyword evidence="4 9" id="KW-0812">Transmembrane</keyword>
<evidence type="ECO:0000256" key="3">
    <source>
        <dbReference type="ARBA" id="ARBA00022475"/>
    </source>
</evidence>
<evidence type="ECO:0000313" key="12">
    <source>
        <dbReference type="EMBL" id="PIT89816.1"/>
    </source>
</evidence>
<dbReference type="Gene3D" id="3.30.70.3400">
    <property type="match status" value="1"/>
</dbReference>
<dbReference type="Gene3D" id="3.30.1360.200">
    <property type="match status" value="1"/>
</dbReference>
<dbReference type="PROSITE" id="PS50198">
    <property type="entry name" value="PPIC_PPIASE_2"/>
    <property type="match status" value="1"/>
</dbReference>
<comment type="similarity">
    <text evidence="9">Belongs to the SecD/SecF family. SecD subfamily.</text>
</comment>
<dbReference type="SUPFAM" id="SSF82866">
    <property type="entry name" value="Multidrug efflux transporter AcrB transmembrane domain"/>
    <property type="match status" value="1"/>
</dbReference>
<dbReference type="GO" id="GO:0043952">
    <property type="term" value="P:protein transport by the Sec complex"/>
    <property type="evidence" value="ECO:0007669"/>
    <property type="project" value="UniProtKB-UniRule"/>
</dbReference>
<dbReference type="PRINTS" id="PR00702">
    <property type="entry name" value="ACRIFLAVINRP"/>
</dbReference>
<dbReference type="InterPro" id="IPR023058">
    <property type="entry name" value="PPIase_PpiC_CS"/>
</dbReference>
<gene>
    <name evidence="9 12" type="primary">secD</name>
    <name evidence="12" type="ORF">COU23_01875</name>
</gene>
<organism evidence="12 13">
    <name type="scientific">Candidatus Kuenenbacteria bacterium CG10_big_fil_rev_8_21_14_0_10_36_11</name>
    <dbReference type="NCBI Taxonomy" id="1974618"/>
    <lineage>
        <taxon>Bacteria</taxon>
        <taxon>Candidatus Kueneniibacteriota</taxon>
    </lineage>
</organism>
<dbReference type="PANTHER" id="PTHR30081:SF1">
    <property type="entry name" value="PROTEIN TRANSLOCASE SUBUNIT SECD"/>
    <property type="match status" value="1"/>
</dbReference>
<evidence type="ECO:0000256" key="9">
    <source>
        <dbReference type="HAMAP-Rule" id="MF_01463"/>
    </source>
</evidence>
<dbReference type="InterPro" id="IPR048631">
    <property type="entry name" value="SecD_1st"/>
</dbReference>
<feature type="transmembrane region" description="Helical" evidence="9">
    <location>
        <begin position="439"/>
        <end position="460"/>
    </location>
</feature>
<dbReference type="NCBIfam" id="TIGR00916">
    <property type="entry name" value="2A0604s01"/>
    <property type="match status" value="1"/>
</dbReference>
<feature type="domain" description="PpiC" evidence="11">
    <location>
        <begin position="143"/>
        <end position="238"/>
    </location>
</feature>
<feature type="transmembrane region" description="Helical" evidence="9">
    <location>
        <begin position="12"/>
        <end position="30"/>
    </location>
</feature>
<reference evidence="13" key="1">
    <citation type="submission" date="2017-09" db="EMBL/GenBank/DDBJ databases">
        <title>Depth-based differentiation of microbial function through sediment-hosted aquifers and enrichment of novel symbionts in the deep terrestrial subsurface.</title>
        <authorList>
            <person name="Probst A.J."/>
            <person name="Ladd B."/>
            <person name="Jarett J.K."/>
            <person name="Geller-Mcgrath D.E."/>
            <person name="Sieber C.M.K."/>
            <person name="Emerson J.B."/>
            <person name="Anantharaman K."/>
            <person name="Thomas B.C."/>
            <person name="Malmstrom R."/>
            <person name="Stieglmeier M."/>
            <person name="Klingl A."/>
            <person name="Woyke T."/>
            <person name="Ryan C.M."/>
            <person name="Banfield J.F."/>
        </authorList>
    </citation>
    <scope>NUCLEOTIDE SEQUENCE [LARGE SCALE GENOMIC DNA]</scope>
</reference>
<dbReference type="GO" id="GO:0015450">
    <property type="term" value="F:protein-transporting ATPase activity"/>
    <property type="evidence" value="ECO:0007669"/>
    <property type="project" value="InterPro"/>
</dbReference>
<keyword evidence="3 9" id="KW-1003">Cell membrane</keyword>
<evidence type="ECO:0000256" key="6">
    <source>
        <dbReference type="ARBA" id="ARBA00022989"/>
    </source>
</evidence>
<dbReference type="GO" id="GO:0065002">
    <property type="term" value="P:intracellular protein transmembrane transport"/>
    <property type="evidence" value="ECO:0007669"/>
    <property type="project" value="UniProtKB-UniRule"/>
</dbReference>
<evidence type="ECO:0000256" key="2">
    <source>
        <dbReference type="ARBA" id="ARBA00022448"/>
    </source>
</evidence>
<dbReference type="Pfam" id="PF02355">
    <property type="entry name" value="SecD_SecF_C"/>
    <property type="match status" value="1"/>
</dbReference>
<dbReference type="InterPro" id="IPR005791">
    <property type="entry name" value="SecD"/>
</dbReference>
<proteinExistence type="inferred from homology"/>
<dbReference type="Pfam" id="PF21760">
    <property type="entry name" value="SecD_1st"/>
    <property type="match status" value="1"/>
</dbReference>
<dbReference type="InterPro" id="IPR054384">
    <property type="entry name" value="SecDF_P1_head"/>
</dbReference>
<evidence type="ECO:0000313" key="13">
    <source>
        <dbReference type="Proteomes" id="UP000231464"/>
    </source>
</evidence>
<dbReference type="Proteomes" id="UP000231464">
    <property type="component" value="Unassembled WGS sequence"/>
</dbReference>
<comment type="function">
    <text evidence="9">Part of the Sec protein translocase complex. Interacts with the SecYEG preprotein conducting channel. SecDF uses the proton motive force (PMF) to complete protein translocation after the ATP-dependent function of SecA.</text>
</comment>
<evidence type="ECO:0000256" key="8">
    <source>
        <dbReference type="ARBA" id="ARBA00023136"/>
    </source>
</evidence>
<dbReference type="AlphaFoldDB" id="A0A2M6WAI3"/>
<dbReference type="HAMAP" id="MF_01463_B">
    <property type="entry name" value="SecD_B"/>
    <property type="match status" value="1"/>
</dbReference>
<dbReference type="NCBIfam" id="TIGR01129">
    <property type="entry name" value="secD"/>
    <property type="match status" value="1"/>
</dbReference>
<comment type="subcellular location">
    <subcellularLocation>
        <location evidence="1 9">Cell membrane</location>
        <topology evidence="1 9">Multi-pass membrane protein</topology>
    </subcellularLocation>
</comment>
<dbReference type="PANTHER" id="PTHR30081">
    <property type="entry name" value="PROTEIN-EXPORT MEMBRANE PROTEIN SEC"/>
    <property type="match status" value="1"/>
</dbReference>
<accession>A0A2M6WAI3</accession>
<keyword evidence="5 9" id="KW-0653">Protein transport</keyword>
<feature type="transmembrane region" description="Helical" evidence="9">
    <location>
        <begin position="491"/>
        <end position="507"/>
    </location>
</feature>
<evidence type="ECO:0000256" key="5">
    <source>
        <dbReference type="ARBA" id="ARBA00022927"/>
    </source>
</evidence>
<dbReference type="InterPro" id="IPR048634">
    <property type="entry name" value="SecD_SecF_C"/>
</dbReference>
<dbReference type="FunFam" id="1.20.1640.10:FF:000004">
    <property type="entry name" value="Protein translocase subunit SecD"/>
    <property type="match status" value="1"/>
</dbReference>
<dbReference type="PROSITE" id="PS01096">
    <property type="entry name" value="PPIC_PPIASE_1"/>
    <property type="match status" value="1"/>
</dbReference>
<evidence type="ECO:0000256" key="7">
    <source>
        <dbReference type="ARBA" id="ARBA00023010"/>
    </source>
</evidence>
<feature type="transmembrane region" description="Helical" evidence="9">
    <location>
        <begin position="513"/>
        <end position="536"/>
    </location>
</feature>
<keyword evidence="8 9" id="KW-0472">Membrane</keyword>
<dbReference type="InterPro" id="IPR001036">
    <property type="entry name" value="Acrflvin-R"/>
</dbReference>
<dbReference type="SUPFAM" id="SSF54534">
    <property type="entry name" value="FKBP-like"/>
    <property type="match status" value="1"/>
</dbReference>
<dbReference type="GO" id="GO:0005886">
    <property type="term" value="C:plasma membrane"/>
    <property type="evidence" value="ECO:0007669"/>
    <property type="project" value="UniProtKB-SubCell"/>
</dbReference>
<dbReference type="EMBL" id="PFBP01000031">
    <property type="protein sequence ID" value="PIT89816.1"/>
    <property type="molecule type" value="Genomic_DNA"/>
</dbReference>
<comment type="subunit">
    <text evidence="9">Forms a complex with SecF. Part of the essential Sec protein translocation apparatus which comprises SecA, SecYEG and auxiliary proteins SecDF. Other proteins may also be involved.</text>
</comment>
<keyword evidence="10" id="KW-0413">Isomerase</keyword>
<dbReference type="GO" id="GO:0003755">
    <property type="term" value="F:peptidyl-prolyl cis-trans isomerase activity"/>
    <property type="evidence" value="ECO:0007669"/>
    <property type="project" value="UniProtKB-KW"/>
</dbReference>
<keyword evidence="6 9" id="KW-1133">Transmembrane helix</keyword>
<protein>
    <recommendedName>
        <fullName evidence="9">Protein translocase subunit SecD</fullName>
    </recommendedName>
</protein>
<dbReference type="GO" id="GO:0006605">
    <property type="term" value="P:protein targeting"/>
    <property type="evidence" value="ECO:0007669"/>
    <property type="project" value="UniProtKB-UniRule"/>
</dbReference>
<dbReference type="InterPro" id="IPR022813">
    <property type="entry name" value="SecD/SecF_arch_bac"/>
</dbReference>
<keyword evidence="2 9" id="KW-0813">Transport</keyword>
<feature type="transmembrane region" description="Helical" evidence="9">
    <location>
        <begin position="413"/>
        <end position="433"/>
    </location>
</feature>
<evidence type="ECO:0000259" key="11">
    <source>
        <dbReference type="PROSITE" id="PS50198"/>
    </source>
</evidence>
<dbReference type="InterPro" id="IPR000297">
    <property type="entry name" value="PPIase_PpiC"/>
</dbReference>
<dbReference type="InterPro" id="IPR055344">
    <property type="entry name" value="SecD_SecF_C_bact"/>
</dbReference>
<dbReference type="InterPro" id="IPR046357">
    <property type="entry name" value="PPIase_dom_sf"/>
</dbReference>
<keyword evidence="7 9" id="KW-0811">Translocation</keyword>
<comment type="caution">
    <text evidence="12">The sequence shown here is derived from an EMBL/GenBank/DDBJ whole genome shotgun (WGS) entry which is preliminary data.</text>
</comment>
<name>A0A2M6WAI3_9BACT</name>
<sequence length="552" mass="60706">MLSTPNQTRLKILAIFVLAIFCALVVYPKLPVATPLESFWSKFKFRLGLDLQGGAHLIYNADTSQINQADKASAVNGVRDVIEKRVNAFGVSEPVVQTNQVGGDYRVIVELAGVKDVNEAIKMIGETPFLEFKEQDPNYTDGLTAEEKKQLDNYNLEAKKKAEDVLKKVLVSGADFAALARQYSEDSSAQNGGELGFVKRGQFVAEFDNVIFDKQQFPGVYPAVVQSQFGYHIIKKIESRGIGADEEINSAHILIKTKTENDFAQKDQWKNTLLSGKDLKRASVQFDTNTGDPEVSLEFNDQGKNLFAEITTRNVGRPVAIFLDGEPISVPNVREPIREGRAVISGRFNIKEAKQLVERLNAGALPVPITLIAQEKVGASLGQESLEKSLFAGLIGLIAVAVFMLIFYRLPGLVSVLALCLYTLVNLAIYKIFSITLTLAGVAGFILSVGMAVDANVLIFERLKEEMKSGRDLAASVEEGFKRAWTSIRDSNISSLITCVVLYWLGTSMVKGFALTLAIGVITSMFSAITVTRTLLKLFLVKNLKEKKWLFG</sequence>
<evidence type="ECO:0000256" key="1">
    <source>
        <dbReference type="ARBA" id="ARBA00004651"/>
    </source>
</evidence>
<dbReference type="Gene3D" id="3.10.50.40">
    <property type="match status" value="1"/>
</dbReference>
<evidence type="ECO:0000256" key="4">
    <source>
        <dbReference type="ARBA" id="ARBA00022692"/>
    </source>
</evidence>